<name>B1I5S1_DESAP</name>
<feature type="domain" description="MurNAc-LAA" evidence="3">
    <location>
        <begin position="76"/>
        <end position="187"/>
    </location>
</feature>
<organism evidence="4 5">
    <name type="scientific">Desulforudis audaxviator (strain MP104C)</name>
    <dbReference type="NCBI Taxonomy" id="477974"/>
    <lineage>
        <taxon>Bacteria</taxon>
        <taxon>Bacillati</taxon>
        <taxon>Bacillota</taxon>
        <taxon>Clostridia</taxon>
        <taxon>Thermoanaerobacterales</taxon>
        <taxon>Candidatus Desulforudaceae</taxon>
        <taxon>Candidatus Desulforudis</taxon>
    </lineage>
</organism>
<evidence type="ECO:0000256" key="1">
    <source>
        <dbReference type="ARBA" id="ARBA00022801"/>
    </source>
</evidence>
<reference evidence="5" key="1">
    <citation type="submission" date="2007-10" db="EMBL/GenBank/DDBJ databases">
        <title>Complete sequence of chromosome of Desulforudis audaxviator MP104C.</title>
        <authorList>
            <person name="Copeland A."/>
            <person name="Lucas S."/>
            <person name="Lapidus A."/>
            <person name="Barry K."/>
            <person name="Glavina del Rio T."/>
            <person name="Dalin E."/>
            <person name="Tice H."/>
            <person name="Bruce D."/>
            <person name="Pitluck S."/>
            <person name="Lowry S.R."/>
            <person name="Larimer F."/>
            <person name="Land M.L."/>
            <person name="Hauser L."/>
            <person name="Kyrpides N."/>
            <person name="Ivanova N.N."/>
            <person name="Richardson P."/>
        </authorList>
    </citation>
    <scope>NUCLEOTIDE SEQUENCE [LARGE SCALE GENOMIC DNA]</scope>
    <source>
        <strain evidence="5">MP104C</strain>
    </source>
</reference>
<feature type="coiled-coil region" evidence="2">
    <location>
        <begin position="207"/>
        <end position="234"/>
    </location>
</feature>
<dbReference type="InterPro" id="IPR050695">
    <property type="entry name" value="N-acetylmuramoyl_amidase_3"/>
</dbReference>
<evidence type="ECO:0000259" key="3">
    <source>
        <dbReference type="SMART" id="SM00646"/>
    </source>
</evidence>
<dbReference type="EMBL" id="CP000860">
    <property type="protein sequence ID" value="ACA60362.1"/>
    <property type="molecule type" value="Genomic_DNA"/>
</dbReference>
<dbReference type="GO" id="GO:0009253">
    <property type="term" value="P:peptidoglycan catabolic process"/>
    <property type="evidence" value="ECO:0007669"/>
    <property type="project" value="InterPro"/>
</dbReference>
<dbReference type="InterPro" id="IPR002508">
    <property type="entry name" value="MurNAc-LAA_cat"/>
</dbReference>
<dbReference type="PANTHER" id="PTHR30404">
    <property type="entry name" value="N-ACETYLMURAMOYL-L-ALANINE AMIDASE"/>
    <property type="match status" value="1"/>
</dbReference>
<dbReference type="SMART" id="SM00646">
    <property type="entry name" value="Ami_3"/>
    <property type="match status" value="1"/>
</dbReference>
<dbReference type="Gene3D" id="3.40.630.40">
    <property type="entry name" value="Zn-dependent exopeptidases"/>
    <property type="match status" value="1"/>
</dbReference>
<evidence type="ECO:0000313" key="4">
    <source>
        <dbReference type="EMBL" id="ACA60362.1"/>
    </source>
</evidence>
<evidence type="ECO:0000313" key="5">
    <source>
        <dbReference type="Proteomes" id="UP000008544"/>
    </source>
</evidence>
<keyword evidence="1 4" id="KW-0378">Hydrolase</keyword>
<dbReference type="GO" id="GO:0030288">
    <property type="term" value="C:outer membrane-bounded periplasmic space"/>
    <property type="evidence" value="ECO:0007669"/>
    <property type="project" value="TreeGrafter"/>
</dbReference>
<dbReference type="CDD" id="cd02696">
    <property type="entry name" value="MurNAc-LAA"/>
    <property type="match status" value="1"/>
</dbReference>
<dbReference type="GO" id="GO:0008745">
    <property type="term" value="F:N-acetylmuramoyl-L-alanine amidase activity"/>
    <property type="evidence" value="ECO:0007669"/>
    <property type="project" value="InterPro"/>
</dbReference>
<dbReference type="Proteomes" id="UP000008544">
    <property type="component" value="Chromosome"/>
</dbReference>
<dbReference type="PANTHER" id="PTHR30404:SF0">
    <property type="entry name" value="N-ACETYLMURAMOYL-L-ALANINE AMIDASE AMIC"/>
    <property type="match status" value="1"/>
</dbReference>
<protein>
    <submittedName>
        <fullName evidence="4">Cell wall hydrolase/autolysin</fullName>
    </submittedName>
</protein>
<keyword evidence="5" id="KW-1185">Reference proteome</keyword>
<dbReference type="RefSeq" id="WP_012302938.1">
    <property type="nucleotide sequence ID" value="NC_010424.1"/>
</dbReference>
<proteinExistence type="predicted"/>
<reference evidence="4 5" key="2">
    <citation type="journal article" date="2008" name="Science">
        <title>Environmental genomics reveals a single-species ecosystem deep within Earth.</title>
        <authorList>
            <person name="Chivian D."/>
            <person name="Brodie E.L."/>
            <person name="Alm E.J."/>
            <person name="Culley D.E."/>
            <person name="Dehal P.S."/>
            <person name="Desantis T.Z."/>
            <person name="Gihring T.M."/>
            <person name="Lapidus A."/>
            <person name="Lin L.H."/>
            <person name="Lowry S.R."/>
            <person name="Moser D.P."/>
            <person name="Richardson P.M."/>
            <person name="Southam G."/>
            <person name="Wanger G."/>
            <person name="Pratt L.M."/>
            <person name="Andersen G.L."/>
            <person name="Hazen T.C."/>
            <person name="Brockman F.J."/>
            <person name="Arkin A.P."/>
            <person name="Onstott T.C."/>
        </authorList>
    </citation>
    <scope>NUCLEOTIDE SEQUENCE [LARGE SCALE GENOMIC DNA]</scope>
    <source>
        <strain evidence="4 5">MP104C</strain>
    </source>
</reference>
<dbReference type="eggNOG" id="COG0860">
    <property type="taxonomic scope" value="Bacteria"/>
</dbReference>
<dbReference type="HOGENOM" id="CLU_014322_9_5_9"/>
<dbReference type="SUPFAM" id="SSF53187">
    <property type="entry name" value="Zn-dependent exopeptidases"/>
    <property type="match status" value="1"/>
</dbReference>
<dbReference type="KEGG" id="dau:Daud_1869"/>
<gene>
    <name evidence="4" type="ordered locus">Daud_1869</name>
</gene>
<dbReference type="AlphaFoldDB" id="B1I5S1"/>
<keyword evidence="2" id="KW-0175">Coiled coil</keyword>
<dbReference type="Pfam" id="PF01520">
    <property type="entry name" value="Amidase_3"/>
    <property type="match status" value="1"/>
</dbReference>
<evidence type="ECO:0000256" key="2">
    <source>
        <dbReference type="SAM" id="Coils"/>
    </source>
</evidence>
<dbReference type="STRING" id="477974.Daud_1869"/>
<accession>B1I5S1</accession>
<sequence length="239" mass="26600">MDRCSIYCRQGGFHNAGIYRSGHGGEEPDAVSGDLLEKHLNLQITLELNTALRCNYLVDTVLTRTVDTTVSLYDRVRRANAACADLFVSVHVNAGGGTGFESFIHPQAPEKTRGIRRAIHTEAMSFLRIHSVTDRGMKTAGFYVLRATSMPAVLLETLFIDHPVDAQRLRDRVFIARYAHAVARGVGKALQLPARDPFRDAEKDALILVLETEVQRLQGEVDRLRGALRRIHNTALEVL</sequence>